<dbReference type="InterPro" id="IPR029063">
    <property type="entry name" value="SAM-dependent_MTases_sf"/>
</dbReference>
<keyword evidence="2" id="KW-0489">Methyltransferase</keyword>
<accession>A0ABS6HUM8</accession>
<feature type="domain" description="Methyltransferase type 11" evidence="1">
    <location>
        <begin position="19"/>
        <end position="78"/>
    </location>
</feature>
<dbReference type="EMBL" id="JAHBOM010000014">
    <property type="protein sequence ID" value="MBU8825068.1"/>
    <property type="molecule type" value="Genomic_DNA"/>
</dbReference>
<name>A0ABS6HUM8_MYCGD</name>
<gene>
    <name evidence="2" type="ORF">KL859_19625</name>
</gene>
<dbReference type="Proteomes" id="UP000696413">
    <property type="component" value="Unassembled WGS sequence"/>
</dbReference>
<reference evidence="2 3" key="1">
    <citation type="submission" date="2021-05" db="EMBL/GenBank/DDBJ databases">
        <title>Draft Genome Sequences of Clinical Respiratory Isolates of Mycobacterium goodii Recovered in Ireland.</title>
        <authorList>
            <person name="Flanagan P.R."/>
            <person name="Mok S."/>
            <person name="Roycroft E."/>
            <person name="Rogers T.R."/>
            <person name="Fitzgibbon M."/>
        </authorList>
    </citation>
    <scope>NUCLEOTIDE SEQUENCE [LARGE SCALE GENOMIC DNA]</scope>
    <source>
        <strain evidence="2 3">14IE55</strain>
    </source>
</reference>
<dbReference type="Gene3D" id="3.40.50.150">
    <property type="entry name" value="Vaccinia Virus protein VP39"/>
    <property type="match status" value="1"/>
</dbReference>
<protein>
    <submittedName>
        <fullName evidence="2">Class I SAM-dependent methyltransferase</fullName>
    </submittedName>
</protein>
<organism evidence="2 3">
    <name type="scientific">Mycolicibacterium goodii</name>
    <name type="common">Mycobacterium goodii</name>
    <dbReference type="NCBI Taxonomy" id="134601"/>
    <lineage>
        <taxon>Bacteria</taxon>
        <taxon>Bacillati</taxon>
        <taxon>Actinomycetota</taxon>
        <taxon>Actinomycetes</taxon>
        <taxon>Mycobacteriales</taxon>
        <taxon>Mycobacteriaceae</taxon>
        <taxon>Mycolicibacterium</taxon>
    </lineage>
</organism>
<dbReference type="CDD" id="cd02440">
    <property type="entry name" value="AdoMet_MTases"/>
    <property type="match status" value="1"/>
</dbReference>
<evidence type="ECO:0000313" key="3">
    <source>
        <dbReference type="Proteomes" id="UP000696413"/>
    </source>
</evidence>
<dbReference type="RefSeq" id="WP_214395352.1">
    <property type="nucleotide sequence ID" value="NZ_JAHBOL010000017.1"/>
</dbReference>
<dbReference type="InterPro" id="IPR013216">
    <property type="entry name" value="Methyltransf_11"/>
</dbReference>
<keyword evidence="3" id="KW-1185">Reference proteome</keyword>
<comment type="caution">
    <text evidence="2">The sequence shown here is derived from an EMBL/GenBank/DDBJ whole genome shotgun (WGS) entry which is preliminary data.</text>
</comment>
<dbReference type="GO" id="GO:0032259">
    <property type="term" value="P:methylation"/>
    <property type="evidence" value="ECO:0007669"/>
    <property type="project" value="UniProtKB-KW"/>
</dbReference>
<proteinExistence type="predicted"/>
<evidence type="ECO:0000259" key="1">
    <source>
        <dbReference type="Pfam" id="PF08241"/>
    </source>
</evidence>
<dbReference type="Pfam" id="PF08241">
    <property type="entry name" value="Methyltransf_11"/>
    <property type="match status" value="1"/>
</dbReference>
<dbReference type="SUPFAM" id="SSF53335">
    <property type="entry name" value="S-adenosyl-L-methionine-dependent methyltransferases"/>
    <property type="match status" value="1"/>
</dbReference>
<dbReference type="GO" id="GO:0008168">
    <property type="term" value="F:methyltransferase activity"/>
    <property type="evidence" value="ECO:0007669"/>
    <property type="project" value="UniProtKB-KW"/>
</dbReference>
<evidence type="ECO:0000313" key="2">
    <source>
        <dbReference type="EMBL" id="MBU8825068.1"/>
    </source>
</evidence>
<sequence>MGLQPSVVDLGCGVGSLQHAHELNVADRTTFITASMDDLALADGTADAVMSRMSALLLGDPAATTREMVRVLKPGGRFAPAVWARGEDHPLLALSHRAIVAHVAAEVAVGTIHWTVHRPDFDAIWELAWSIWSGALADLNQRTVTRNQSTVRQLLEPYRSPIGNGYAVPATCQVVYGTR</sequence>
<keyword evidence="2" id="KW-0808">Transferase</keyword>